<dbReference type="Proteomes" id="UP000265515">
    <property type="component" value="Unassembled WGS sequence"/>
</dbReference>
<evidence type="ECO:0000256" key="1">
    <source>
        <dbReference type="ARBA" id="ARBA00004141"/>
    </source>
</evidence>
<name>A0A388LK01_CHABU</name>
<evidence type="ECO:0000313" key="7">
    <source>
        <dbReference type="EMBL" id="GBG82648.1"/>
    </source>
</evidence>
<evidence type="ECO:0000256" key="6">
    <source>
        <dbReference type="SAM" id="Phobius"/>
    </source>
</evidence>
<evidence type="ECO:0000256" key="3">
    <source>
        <dbReference type="ARBA" id="ARBA00022692"/>
    </source>
</evidence>
<dbReference type="GO" id="GO:0005886">
    <property type="term" value="C:plasma membrane"/>
    <property type="evidence" value="ECO:0007669"/>
    <property type="project" value="TreeGrafter"/>
</dbReference>
<dbReference type="PANTHER" id="PTHR31123">
    <property type="entry name" value="ACCUMULATION OF DYADS PROTEIN 2-RELATED"/>
    <property type="match status" value="1"/>
</dbReference>
<feature type="transmembrane region" description="Helical" evidence="6">
    <location>
        <begin position="93"/>
        <end position="111"/>
    </location>
</feature>
<dbReference type="NCBIfam" id="NF038013">
    <property type="entry name" value="AceTr_1"/>
    <property type="match status" value="1"/>
</dbReference>
<keyword evidence="4 6" id="KW-1133">Transmembrane helix</keyword>
<comment type="subcellular location">
    <subcellularLocation>
        <location evidence="1">Membrane</location>
        <topology evidence="1">Multi-pass membrane protein</topology>
    </subcellularLocation>
</comment>
<keyword evidence="5 6" id="KW-0472">Membrane</keyword>
<keyword evidence="3 6" id="KW-0812">Transmembrane</keyword>
<comment type="similarity">
    <text evidence="2">Belongs to the acetate uptake transporter (AceTr) (TC 2.A.96) family.</text>
</comment>
<dbReference type="InterPro" id="IPR051633">
    <property type="entry name" value="AceTr"/>
</dbReference>
<feature type="transmembrane region" description="Helical" evidence="6">
    <location>
        <begin position="61"/>
        <end position="81"/>
    </location>
</feature>
<evidence type="ECO:0000256" key="2">
    <source>
        <dbReference type="ARBA" id="ARBA00005587"/>
    </source>
</evidence>
<dbReference type="Gramene" id="GBG82648">
    <property type="protein sequence ID" value="GBG82648"/>
    <property type="gene ID" value="CBR_g35013"/>
</dbReference>
<feature type="transmembrane region" description="Helical" evidence="6">
    <location>
        <begin position="147"/>
        <end position="169"/>
    </location>
</feature>
<feature type="transmembrane region" description="Helical" evidence="6">
    <location>
        <begin position="175"/>
        <end position="195"/>
    </location>
</feature>
<feature type="transmembrane region" description="Helical" evidence="6">
    <location>
        <begin position="207"/>
        <end position="228"/>
    </location>
</feature>
<dbReference type="GO" id="GO:0015123">
    <property type="term" value="F:acetate transmembrane transporter activity"/>
    <property type="evidence" value="ECO:0007669"/>
    <property type="project" value="TreeGrafter"/>
</dbReference>
<gene>
    <name evidence="7" type="ORF">CBR_g35013</name>
</gene>
<comment type="caution">
    <text evidence="7">The sequence shown here is derived from an EMBL/GenBank/DDBJ whole genome shotgun (WGS) entry which is preliminary data.</text>
</comment>
<dbReference type="PANTHER" id="PTHR31123:SF1">
    <property type="entry name" value="ACCUMULATION OF DYADS PROTEIN 2-RELATED"/>
    <property type="match status" value="1"/>
</dbReference>
<proteinExistence type="inferred from homology"/>
<evidence type="ECO:0000256" key="5">
    <source>
        <dbReference type="ARBA" id="ARBA00023136"/>
    </source>
</evidence>
<evidence type="ECO:0000256" key="4">
    <source>
        <dbReference type="ARBA" id="ARBA00022989"/>
    </source>
</evidence>
<accession>A0A388LK01</accession>
<dbReference type="InterPro" id="IPR000791">
    <property type="entry name" value="Gpr1/Fun34/SatP-like"/>
</dbReference>
<feature type="transmembrane region" description="Helical" evidence="6">
    <location>
        <begin position="117"/>
        <end position="135"/>
    </location>
</feature>
<dbReference type="EMBL" id="BFEA01000413">
    <property type="protein sequence ID" value="GBG82648.1"/>
    <property type="molecule type" value="Genomic_DNA"/>
</dbReference>
<reference evidence="7 8" key="1">
    <citation type="journal article" date="2018" name="Cell">
        <title>The Chara Genome: Secondary Complexity and Implications for Plant Terrestrialization.</title>
        <authorList>
            <person name="Nishiyama T."/>
            <person name="Sakayama H."/>
            <person name="Vries J.D."/>
            <person name="Buschmann H."/>
            <person name="Saint-Marcoux D."/>
            <person name="Ullrich K.K."/>
            <person name="Haas F.B."/>
            <person name="Vanderstraeten L."/>
            <person name="Becker D."/>
            <person name="Lang D."/>
            <person name="Vosolsobe S."/>
            <person name="Rombauts S."/>
            <person name="Wilhelmsson P.K.I."/>
            <person name="Janitza P."/>
            <person name="Kern R."/>
            <person name="Heyl A."/>
            <person name="Rumpler F."/>
            <person name="Villalobos L.I.A.C."/>
            <person name="Clay J.M."/>
            <person name="Skokan R."/>
            <person name="Toyoda A."/>
            <person name="Suzuki Y."/>
            <person name="Kagoshima H."/>
            <person name="Schijlen E."/>
            <person name="Tajeshwar N."/>
            <person name="Catarino B."/>
            <person name="Hetherington A.J."/>
            <person name="Saltykova A."/>
            <person name="Bonnot C."/>
            <person name="Breuninger H."/>
            <person name="Symeonidi A."/>
            <person name="Radhakrishnan G.V."/>
            <person name="Van Nieuwerburgh F."/>
            <person name="Deforce D."/>
            <person name="Chang C."/>
            <person name="Karol K.G."/>
            <person name="Hedrich R."/>
            <person name="Ulvskov P."/>
            <person name="Glockner G."/>
            <person name="Delwiche C.F."/>
            <person name="Petrasek J."/>
            <person name="Van de Peer Y."/>
            <person name="Friml J."/>
            <person name="Beilby M."/>
            <person name="Dolan L."/>
            <person name="Kohara Y."/>
            <person name="Sugano S."/>
            <person name="Fujiyama A."/>
            <person name="Delaux P.-M."/>
            <person name="Quint M."/>
            <person name="TheiBen G."/>
            <person name="Hagemann M."/>
            <person name="Harholt J."/>
            <person name="Dunand C."/>
            <person name="Zachgo S."/>
            <person name="Langdale J."/>
            <person name="Maumus F."/>
            <person name="Straeten D.V.D."/>
            <person name="Gould S.B."/>
            <person name="Rensing S.A."/>
        </authorList>
    </citation>
    <scope>NUCLEOTIDE SEQUENCE [LARGE SCALE GENOMIC DNA]</scope>
    <source>
        <strain evidence="7 8">S276</strain>
    </source>
</reference>
<keyword evidence="8" id="KW-1185">Reference proteome</keyword>
<protein>
    <submittedName>
        <fullName evidence="7">Uncharacterized protein</fullName>
    </submittedName>
</protein>
<dbReference type="Pfam" id="PF01184">
    <property type="entry name" value="Gpr1_Fun34_YaaH"/>
    <property type="match status" value="1"/>
</dbReference>
<dbReference type="AlphaFoldDB" id="A0A388LK01"/>
<dbReference type="OMA" id="ELQEWEY"/>
<sequence length="246" mass="26975">MSPRTEVPEDYAADAVPRCIPAGAYESSIPMPASKDGYKDSGEKKQNPVEAILKVANPGPLGLTAFAVTTFTLSMFNAGILPRSVEKVAVPLGYFYGGSVQLLAGLAEIFARNTFGATAFCSYGAFWIAFGYYVMEIVPSFDGPEKDNVHVATGLFLFTFTVFTTYMAIASTRTFRALTAVFVCLGLTFFFLTIGEWAESDGVKKTGGYFGIITSILAWYCSFGLVLLDTWKYEVIPLMFYKHRQE</sequence>
<organism evidence="7 8">
    <name type="scientific">Chara braunii</name>
    <name type="common">Braun's stonewort</name>
    <dbReference type="NCBI Taxonomy" id="69332"/>
    <lineage>
        <taxon>Eukaryota</taxon>
        <taxon>Viridiplantae</taxon>
        <taxon>Streptophyta</taxon>
        <taxon>Charophyceae</taxon>
        <taxon>Charales</taxon>
        <taxon>Characeae</taxon>
        <taxon>Chara</taxon>
    </lineage>
</organism>
<dbReference type="OrthoDB" id="2012235at2759"/>
<evidence type="ECO:0000313" key="8">
    <source>
        <dbReference type="Proteomes" id="UP000265515"/>
    </source>
</evidence>